<feature type="domain" description="Aminoglycoside phosphotransferase" evidence="1">
    <location>
        <begin position="36"/>
        <end position="79"/>
    </location>
</feature>
<dbReference type="Pfam" id="PF01636">
    <property type="entry name" value="APH"/>
    <property type="match status" value="1"/>
</dbReference>
<dbReference type="InterPro" id="IPR011009">
    <property type="entry name" value="Kinase-like_dom_sf"/>
</dbReference>
<evidence type="ECO:0000313" key="2">
    <source>
        <dbReference type="EMBL" id="RXE57721.1"/>
    </source>
</evidence>
<protein>
    <recommendedName>
        <fullName evidence="1">Aminoglycoside phosphotransferase domain-containing protein</fullName>
    </recommendedName>
</protein>
<evidence type="ECO:0000259" key="1">
    <source>
        <dbReference type="Pfam" id="PF01636"/>
    </source>
</evidence>
<organism evidence="2 3">
    <name type="scientific">Acetivibrio mesophilus</name>
    <dbReference type="NCBI Taxonomy" id="2487273"/>
    <lineage>
        <taxon>Bacteria</taxon>
        <taxon>Bacillati</taxon>
        <taxon>Bacillota</taxon>
        <taxon>Clostridia</taxon>
        <taxon>Eubacteriales</taxon>
        <taxon>Oscillospiraceae</taxon>
        <taxon>Acetivibrio</taxon>
    </lineage>
</organism>
<name>A0A4Q0I0Y9_9FIRM</name>
<dbReference type="AlphaFoldDB" id="A0A4Q0I0Y9"/>
<evidence type="ECO:0000313" key="3">
    <source>
        <dbReference type="Proteomes" id="UP000289166"/>
    </source>
</evidence>
<dbReference type="InterPro" id="IPR002575">
    <property type="entry name" value="Aminoglycoside_PTrfase"/>
</dbReference>
<accession>A0A4Q0I0Y9</accession>
<comment type="caution">
    <text evidence="2">The sequence shown here is derived from an EMBL/GenBank/DDBJ whole genome shotgun (WGS) entry which is preliminary data.</text>
</comment>
<proteinExistence type="predicted"/>
<gene>
    <name evidence="2" type="ORF">EFD62_16030</name>
</gene>
<reference evidence="3" key="1">
    <citation type="submission" date="2018-11" db="EMBL/GenBank/DDBJ databases">
        <title>Genome sequencing of a novel mesophilic and cellulolytic organism within the genus Hungateiclostridium.</title>
        <authorList>
            <person name="Rettenmaier R."/>
            <person name="Liebl W."/>
            <person name="Zverlov V."/>
        </authorList>
    </citation>
    <scope>NUCLEOTIDE SEQUENCE [LARGE SCALE GENOMIC DNA]</scope>
    <source>
        <strain evidence="3">N2K1</strain>
    </source>
</reference>
<dbReference type="RefSeq" id="WP_162302532.1">
    <property type="nucleotide sequence ID" value="NZ_RLII01000039.1"/>
</dbReference>
<sequence length="169" mass="20589">MPKTVLGQLLEVDISLYNKVYRLVKEYYKEKYYEMQKPVLLHHDYDMQNLMVENLTNRVVVIDWDSARGGIPEVDFIKVKYLCLLKCNESCVREFINGYKSVRELDITMNYPIQEIIWLCKMYLFESKWKLGRDEKFYPSQQFYYNEIINACRNFEHFFDNCMNKYVMK</sequence>
<keyword evidence="3" id="KW-1185">Reference proteome</keyword>
<dbReference type="EMBL" id="RLII01000039">
    <property type="protein sequence ID" value="RXE57721.1"/>
    <property type="molecule type" value="Genomic_DNA"/>
</dbReference>
<dbReference type="Proteomes" id="UP000289166">
    <property type="component" value="Unassembled WGS sequence"/>
</dbReference>
<dbReference type="Gene3D" id="3.90.1200.10">
    <property type="match status" value="1"/>
</dbReference>
<dbReference type="SUPFAM" id="SSF56112">
    <property type="entry name" value="Protein kinase-like (PK-like)"/>
    <property type="match status" value="1"/>
</dbReference>